<organism evidence="1">
    <name type="scientific">Panicum hallii</name>
    <dbReference type="NCBI Taxonomy" id="206008"/>
    <lineage>
        <taxon>Eukaryota</taxon>
        <taxon>Viridiplantae</taxon>
        <taxon>Streptophyta</taxon>
        <taxon>Embryophyta</taxon>
        <taxon>Tracheophyta</taxon>
        <taxon>Spermatophyta</taxon>
        <taxon>Magnoliopsida</taxon>
        <taxon>Liliopsida</taxon>
        <taxon>Poales</taxon>
        <taxon>Poaceae</taxon>
        <taxon>PACMAD clade</taxon>
        <taxon>Panicoideae</taxon>
        <taxon>Panicodae</taxon>
        <taxon>Paniceae</taxon>
        <taxon>Panicinae</taxon>
        <taxon>Panicum</taxon>
        <taxon>Panicum sect. Panicum</taxon>
    </lineage>
</organism>
<name>A0A2T8KUX1_9POAL</name>
<dbReference type="AlphaFoldDB" id="A0A2T8KUX1"/>
<dbReference type="EMBL" id="CM008046">
    <property type="protein sequence ID" value="PVH65981.1"/>
    <property type="molecule type" value="Genomic_DNA"/>
</dbReference>
<accession>A0A2T8KUX1</accession>
<dbReference type="Gramene" id="PVH65981">
    <property type="protein sequence ID" value="PVH65981"/>
    <property type="gene ID" value="PAHAL_1G118000"/>
</dbReference>
<dbReference type="Proteomes" id="UP000243499">
    <property type="component" value="Chromosome 1"/>
</dbReference>
<evidence type="ECO:0000313" key="1">
    <source>
        <dbReference type="EMBL" id="PVH65981.1"/>
    </source>
</evidence>
<proteinExistence type="predicted"/>
<gene>
    <name evidence="1" type="ORF">PAHAL_1G118000</name>
</gene>
<reference evidence="1" key="1">
    <citation type="submission" date="2018-04" db="EMBL/GenBank/DDBJ databases">
        <title>WGS assembly of Panicum hallii.</title>
        <authorList>
            <person name="Lovell J."/>
            <person name="Jenkins J."/>
            <person name="Lowry D."/>
            <person name="Mamidi S."/>
            <person name="Sreedasyam A."/>
            <person name="Weng X."/>
            <person name="Barry K."/>
            <person name="Bonette J."/>
            <person name="Campitelli B."/>
            <person name="Daum C."/>
            <person name="Gordon S."/>
            <person name="Gould B."/>
            <person name="Lipzen A."/>
            <person name="Macqueen A."/>
            <person name="Palacio-Mejia J."/>
            <person name="Plott C."/>
            <person name="Shakirov E."/>
            <person name="Shu S."/>
            <person name="Yoshinaga Y."/>
            <person name="Zane M."/>
            <person name="Rokhsar D."/>
            <person name="Grimwood J."/>
            <person name="Schmutz J."/>
            <person name="Juenger T."/>
        </authorList>
    </citation>
    <scope>NUCLEOTIDE SEQUENCE [LARGE SCALE GENOMIC DNA]</scope>
    <source>
        <strain evidence="1">FIL2</strain>
    </source>
</reference>
<sequence length="73" mass="7784">MPKLSPTPTPTARPQHLPFCALSAPFLPVPSLPRRIASPPPLAFLSLHPSCVPEARATATTTTRTPPPPRHSC</sequence>
<protein>
    <submittedName>
        <fullName evidence="1">Uncharacterized protein</fullName>
    </submittedName>
</protein>